<feature type="domain" description="TFG box profile" evidence="4">
    <location>
        <begin position="375"/>
        <end position="395"/>
    </location>
</feature>
<dbReference type="InterPro" id="IPR025768">
    <property type="entry name" value="TFG_box"/>
</dbReference>
<feature type="compositionally biased region" description="Low complexity" evidence="2">
    <location>
        <begin position="191"/>
        <end position="212"/>
    </location>
</feature>
<dbReference type="EMBL" id="JALJOT010000012">
    <property type="protein sequence ID" value="KAK9904875.1"/>
    <property type="molecule type" value="Genomic_DNA"/>
</dbReference>
<feature type="short sequence motif" description="TFG box" evidence="1">
    <location>
        <begin position="375"/>
        <end position="395"/>
    </location>
</feature>
<dbReference type="SMART" id="SM01271">
    <property type="entry name" value="LSM14"/>
    <property type="match status" value="1"/>
</dbReference>
<feature type="compositionally biased region" description="Gly residues" evidence="2">
    <location>
        <begin position="289"/>
        <end position="299"/>
    </location>
</feature>
<evidence type="ECO:0000256" key="1">
    <source>
        <dbReference type="PROSITE-ProRule" id="PRU00869"/>
    </source>
</evidence>
<gene>
    <name evidence="6" type="ORF">WJX75_004412</name>
</gene>
<evidence type="ECO:0000259" key="3">
    <source>
        <dbReference type="PROSITE" id="PS51512"/>
    </source>
</evidence>
<dbReference type="PROSITE" id="PS52002">
    <property type="entry name" value="SM"/>
    <property type="match status" value="1"/>
</dbReference>
<dbReference type="PROSITE" id="PS51512">
    <property type="entry name" value="DFDF"/>
    <property type="match status" value="1"/>
</dbReference>
<reference evidence="6 7" key="1">
    <citation type="journal article" date="2024" name="Nat. Commun.">
        <title>Phylogenomics reveals the evolutionary origins of lichenization in chlorophyte algae.</title>
        <authorList>
            <person name="Puginier C."/>
            <person name="Libourel C."/>
            <person name="Otte J."/>
            <person name="Skaloud P."/>
            <person name="Haon M."/>
            <person name="Grisel S."/>
            <person name="Petersen M."/>
            <person name="Berrin J.G."/>
            <person name="Delaux P.M."/>
            <person name="Dal Grande F."/>
            <person name="Keller J."/>
        </authorList>
    </citation>
    <scope>NUCLEOTIDE SEQUENCE [LARGE SCALE GENOMIC DNA]</scope>
    <source>
        <strain evidence="6 7">SAG 216-7</strain>
    </source>
</reference>
<accession>A0ABR2YGF8</accession>
<dbReference type="Proteomes" id="UP001491310">
    <property type="component" value="Unassembled WGS sequence"/>
</dbReference>
<dbReference type="InterPro" id="IPR025609">
    <property type="entry name" value="Lsm14-like_N"/>
</dbReference>
<feature type="compositionally biased region" description="Basic and acidic residues" evidence="2">
    <location>
        <begin position="369"/>
        <end position="388"/>
    </location>
</feature>
<dbReference type="SMART" id="SM01199">
    <property type="entry name" value="FDF"/>
    <property type="match status" value="1"/>
</dbReference>
<feature type="compositionally biased region" description="Polar residues" evidence="2">
    <location>
        <begin position="124"/>
        <end position="137"/>
    </location>
</feature>
<keyword evidence="7" id="KW-1185">Reference proteome</keyword>
<evidence type="ECO:0008006" key="8">
    <source>
        <dbReference type="Google" id="ProtNLM"/>
    </source>
</evidence>
<dbReference type="InterPro" id="IPR019050">
    <property type="entry name" value="FDF_dom"/>
</dbReference>
<feature type="compositionally biased region" description="Pro residues" evidence="2">
    <location>
        <begin position="103"/>
        <end position="117"/>
    </location>
</feature>
<feature type="compositionally biased region" description="Gly residues" evidence="2">
    <location>
        <begin position="412"/>
        <end position="431"/>
    </location>
</feature>
<feature type="compositionally biased region" description="Pro residues" evidence="2">
    <location>
        <begin position="300"/>
        <end position="312"/>
    </location>
</feature>
<proteinExistence type="predicted"/>
<name>A0ABR2YGF8_9CHLO</name>
<evidence type="ECO:0000256" key="2">
    <source>
        <dbReference type="SAM" id="MobiDB-lite"/>
    </source>
</evidence>
<feature type="domain" description="DFDF" evidence="3">
    <location>
        <begin position="305"/>
        <end position="341"/>
    </location>
</feature>
<feature type="domain" description="Sm" evidence="5">
    <location>
        <begin position="1"/>
        <end position="81"/>
    </location>
</feature>
<dbReference type="InterPro" id="IPR025762">
    <property type="entry name" value="DFDF"/>
</dbReference>
<protein>
    <recommendedName>
        <fullName evidence="8">TFG box profile domain-containing protein</fullName>
    </recommendedName>
</protein>
<feature type="region of interest" description="Disordered" evidence="2">
    <location>
        <begin position="81"/>
        <end position="314"/>
    </location>
</feature>
<feature type="compositionally biased region" description="Low complexity" evidence="2">
    <location>
        <begin position="162"/>
        <end position="179"/>
    </location>
</feature>
<feature type="region of interest" description="Disordered" evidence="2">
    <location>
        <begin position="362"/>
        <end position="439"/>
    </location>
</feature>
<evidence type="ECO:0000259" key="4">
    <source>
        <dbReference type="PROSITE" id="PS51536"/>
    </source>
</evidence>
<evidence type="ECO:0000313" key="7">
    <source>
        <dbReference type="Proteomes" id="UP001491310"/>
    </source>
</evidence>
<evidence type="ECO:0000313" key="6">
    <source>
        <dbReference type="EMBL" id="KAK9904875.1"/>
    </source>
</evidence>
<dbReference type="Pfam" id="PF12701">
    <property type="entry name" value="LSM14"/>
    <property type="match status" value="1"/>
</dbReference>
<organism evidence="6 7">
    <name type="scientific">Coccomyxa subellipsoidea</name>
    <dbReference type="NCBI Taxonomy" id="248742"/>
    <lineage>
        <taxon>Eukaryota</taxon>
        <taxon>Viridiplantae</taxon>
        <taxon>Chlorophyta</taxon>
        <taxon>core chlorophytes</taxon>
        <taxon>Trebouxiophyceae</taxon>
        <taxon>Trebouxiophyceae incertae sedis</taxon>
        <taxon>Coccomyxaceae</taxon>
        <taxon>Coccomyxa</taxon>
    </lineage>
</organism>
<feature type="compositionally biased region" description="Pro residues" evidence="2">
    <location>
        <begin position="245"/>
        <end position="258"/>
    </location>
</feature>
<feature type="compositionally biased region" description="Low complexity" evidence="2">
    <location>
        <begin position="90"/>
        <end position="102"/>
    </location>
</feature>
<feature type="compositionally biased region" description="Gly residues" evidence="2">
    <location>
        <begin position="265"/>
        <end position="280"/>
    </location>
</feature>
<sequence>MGEMPYIGAKISLISKGDIRYEGTLYSIDMNESTIALHNVKSFGTEDRRQDGTFLPPSGEIYEYIIFKGADIKDLAVLQNEPTEDATASQAPEAAPQGTAAPPQAPPQPPAPSPWGPAAPQQPYSNVQWSAPSQQPASGAPVPYYAQTPPNPAQSAPQDTKPANAAPPTQPSAASTARPGPAPAPTVMITPAAPARGPRPQPQRASPAGPQHHQQHPQHPPPGMQQQPRANGPPAGHMANGAPPRQGPPSGPPAPRPRPTSYAGAAGGRGPARGRGGSGPPGLAPAPPRGGGRVGGRGQGPPPAPRAPPVPVPREDFNFEEAFQKFKKEEVKPEVVKEVEAPKETYKQDDFFDSLSCEALERAGISEGSRPEKPQARTRFAEQRKVDIETFGGTGIARRNNYGRGRGRGGRRGGGGGGRGGGYQNGGGRAGNGNPATAS</sequence>
<dbReference type="PANTHER" id="PTHR13586">
    <property type="entry name" value="SCD6 PROTEIN-RELATED"/>
    <property type="match status" value="1"/>
</dbReference>
<comment type="caution">
    <text evidence="6">The sequence shown here is derived from an EMBL/GenBank/DDBJ whole genome shotgun (WGS) entry which is preliminary data.</text>
</comment>
<dbReference type="SUPFAM" id="SSF50182">
    <property type="entry name" value="Sm-like ribonucleoproteins"/>
    <property type="match status" value="1"/>
</dbReference>
<dbReference type="PROSITE" id="PS51536">
    <property type="entry name" value="TFG"/>
    <property type="match status" value="1"/>
</dbReference>
<dbReference type="Gene3D" id="2.30.30.100">
    <property type="match status" value="1"/>
</dbReference>
<evidence type="ECO:0000259" key="5">
    <source>
        <dbReference type="PROSITE" id="PS52002"/>
    </source>
</evidence>
<dbReference type="PANTHER" id="PTHR13586:SF0">
    <property type="entry name" value="TRAILER HITCH, ISOFORM H"/>
    <property type="match status" value="1"/>
</dbReference>
<dbReference type="InterPro" id="IPR010920">
    <property type="entry name" value="LSM_dom_sf"/>
</dbReference>
<dbReference type="CDD" id="cd01736">
    <property type="entry name" value="LSm14_N"/>
    <property type="match status" value="1"/>
</dbReference>
<dbReference type="InterPro" id="IPR047575">
    <property type="entry name" value="Sm"/>
</dbReference>